<evidence type="ECO:0000256" key="10">
    <source>
        <dbReference type="ARBA" id="ARBA00023180"/>
    </source>
</evidence>
<organism evidence="16 17">
    <name type="scientific">Ziziphus jujuba</name>
    <name type="common">Chinese jujube</name>
    <name type="synonym">Ziziphus sativa</name>
    <dbReference type="NCBI Taxonomy" id="326968"/>
    <lineage>
        <taxon>Eukaryota</taxon>
        <taxon>Viridiplantae</taxon>
        <taxon>Streptophyta</taxon>
        <taxon>Embryophyta</taxon>
        <taxon>Tracheophyta</taxon>
        <taxon>Spermatophyta</taxon>
        <taxon>Magnoliopsida</taxon>
        <taxon>eudicotyledons</taxon>
        <taxon>Gunneridae</taxon>
        <taxon>Pentapetalae</taxon>
        <taxon>rosids</taxon>
        <taxon>fabids</taxon>
        <taxon>Rosales</taxon>
        <taxon>Rhamnaceae</taxon>
        <taxon>Paliureae</taxon>
        <taxon>Ziziphus</taxon>
    </lineage>
</organism>
<evidence type="ECO:0000256" key="7">
    <source>
        <dbReference type="ARBA" id="ARBA00022741"/>
    </source>
</evidence>
<protein>
    <recommendedName>
        <fullName evidence="2">non-specific serine/threonine protein kinase</fullName>
        <ecNumber evidence="2">2.7.11.1</ecNumber>
    </recommendedName>
</protein>
<dbReference type="AlphaFoldDB" id="A0A6P3ZYV0"/>
<dbReference type="Pfam" id="PF13855">
    <property type="entry name" value="LRR_8"/>
    <property type="match status" value="1"/>
</dbReference>
<dbReference type="RefSeq" id="XP_015885845.3">
    <property type="nucleotide sequence ID" value="XM_016030359.4"/>
</dbReference>
<keyword evidence="13" id="KW-0812">Transmembrane</keyword>
<keyword evidence="4" id="KW-0597">Phosphoprotein</keyword>
<dbReference type="GO" id="GO:0005524">
    <property type="term" value="F:ATP binding"/>
    <property type="evidence" value="ECO:0007669"/>
    <property type="project" value="UniProtKB-KW"/>
</dbReference>
<feature type="domain" description="Malectin" evidence="15">
    <location>
        <begin position="415"/>
        <end position="600"/>
    </location>
</feature>
<evidence type="ECO:0000313" key="16">
    <source>
        <dbReference type="Proteomes" id="UP001652623"/>
    </source>
</evidence>
<dbReference type="PANTHER" id="PTHR48006">
    <property type="entry name" value="LEUCINE-RICH REPEAT-CONTAINING PROTEIN DDB_G0281931-RELATED"/>
    <property type="match status" value="1"/>
</dbReference>
<keyword evidence="5" id="KW-0808">Transferase</keyword>
<dbReference type="Gene3D" id="2.60.120.430">
    <property type="entry name" value="Galactose-binding lectin"/>
    <property type="match status" value="1"/>
</dbReference>
<keyword evidence="8" id="KW-0067">ATP-binding</keyword>
<dbReference type="Pfam" id="PF11721">
    <property type="entry name" value="Malectin"/>
    <property type="match status" value="1"/>
</dbReference>
<keyword evidence="3" id="KW-0723">Serine/threonine-protein kinase</keyword>
<evidence type="ECO:0000256" key="3">
    <source>
        <dbReference type="ARBA" id="ARBA00022527"/>
    </source>
</evidence>
<dbReference type="EC" id="2.7.11.1" evidence="2"/>
<evidence type="ECO:0000256" key="8">
    <source>
        <dbReference type="ARBA" id="ARBA00022840"/>
    </source>
</evidence>
<keyword evidence="13" id="KW-1133">Transmembrane helix</keyword>
<comment type="subcellular location">
    <subcellularLocation>
        <location evidence="1">Membrane</location>
        <topology evidence="1">Single-pass type I membrane protein</topology>
    </subcellularLocation>
</comment>
<keyword evidence="13" id="KW-0472">Membrane</keyword>
<dbReference type="InterPro" id="IPR001611">
    <property type="entry name" value="Leu-rich_rpt"/>
</dbReference>
<feature type="transmembrane region" description="Helical" evidence="13">
    <location>
        <begin position="622"/>
        <end position="644"/>
    </location>
</feature>
<keyword evidence="10" id="KW-0325">Glycoprotein</keyword>
<sequence>MFACVTFAAYWAMGVWSFSLLLLCAFQLGFAQPTTDPNEVAALKKIIDYWNLGKYLNISIDPCNQNATWASDTANPRIACDCGENTCYITHLKVYALDIYGELPKELFELKKMKDLNLGQNVLSGTIPAEIGQLSDMEYLSLGINNLTGLVPLELGNLTKLISLSFSSNNFFGPLPLVLGKLASLEQLYIDSSGVTGPIPQELANLKLLRILWASDNLFTGELPEFLGTLTELIDLRLEGTSLEGPIPSSFGALTKLETLRLGGLSEEDSSLDFLENQTSLAILSLRNCRLSDEIPERIGRFAKLQHLDLSFNKLTGQIPSAFQELMVLQYLYLGNNNLNGEIPANIITPKLIALDVSFNHISGNFPPNSVKAGFSMNVVGTSISANSLPDRKAFGLLNCLQGDIKCTNHESASLFSVKCGGKEQITASNIKYDDDSEILGAASLYTNSKYQWAVSNTGNFLFNPNGPQYTARTDSQITETLDSELYKTARISPGSLRYFGFDLKNGKYVVKLHFAEITMDDTRSWKGLGRRIFDVYIQGERVLQDFNIQKEAGGSKRALIKTFEANVTNTIIDIHFLWAGKGTCCIPFQGTYGPLVSAINVYQVSGVGYSSGKEKKHVGKIVGIALGCVAGFGIILSVFYLWFRKEPTGHLLVHTDSPKK</sequence>
<dbReference type="Proteomes" id="UP001652623">
    <property type="component" value="Chromosome 5"/>
</dbReference>
<comment type="catalytic activity">
    <reaction evidence="12">
        <text>L-seryl-[protein] + ATP = O-phospho-L-seryl-[protein] + ADP + H(+)</text>
        <dbReference type="Rhea" id="RHEA:17989"/>
        <dbReference type="Rhea" id="RHEA-COMP:9863"/>
        <dbReference type="Rhea" id="RHEA-COMP:11604"/>
        <dbReference type="ChEBI" id="CHEBI:15378"/>
        <dbReference type="ChEBI" id="CHEBI:29999"/>
        <dbReference type="ChEBI" id="CHEBI:30616"/>
        <dbReference type="ChEBI" id="CHEBI:83421"/>
        <dbReference type="ChEBI" id="CHEBI:456216"/>
        <dbReference type="EC" id="2.7.11.1"/>
    </reaction>
</comment>
<dbReference type="InParanoid" id="A0A6P3ZYV0"/>
<evidence type="ECO:0000259" key="15">
    <source>
        <dbReference type="Pfam" id="PF11721"/>
    </source>
</evidence>
<evidence type="ECO:0000256" key="4">
    <source>
        <dbReference type="ARBA" id="ARBA00022553"/>
    </source>
</evidence>
<name>A0A6P3ZYV0_ZIZJJ</name>
<evidence type="ECO:0000256" key="9">
    <source>
        <dbReference type="ARBA" id="ARBA00023170"/>
    </source>
</evidence>
<keyword evidence="7" id="KW-0547">Nucleotide-binding</keyword>
<dbReference type="GO" id="GO:0004674">
    <property type="term" value="F:protein serine/threonine kinase activity"/>
    <property type="evidence" value="ECO:0007669"/>
    <property type="project" value="UniProtKB-KW"/>
</dbReference>
<evidence type="ECO:0000256" key="1">
    <source>
        <dbReference type="ARBA" id="ARBA00004479"/>
    </source>
</evidence>
<evidence type="ECO:0000256" key="6">
    <source>
        <dbReference type="ARBA" id="ARBA00022729"/>
    </source>
</evidence>
<keyword evidence="9" id="KW-0675">Receptor</keyword>
<evidence type="ECO:0000256" key="5">
    <source>
        <dbReference type="ARBA" id="ARBA00022679"/>
    </source>
</evidence>
<dbReference type="GeneID" id="107421178"/>
<evidence type="ECO:0000256" key="2">
    <source>
        <dbReference type="ARBA" id="ARBA00012513"/>
    </source>
</evidence>
<accession>A0A6P3ZYV0</accession>
<keyword evidence="6 14" id="KW-0732">Signal</keyword>
<dbReference type="KEGG" id="zju:107421178"/>
<comment type="catalytic activity">
    <reaction evidence="11">
        <text>L-threonyl-[protein] + ATP = O-phospho-L-threonyl-[protein] + ADP + H(+)</text>
        <dbReference type="Rhea" id="RHEA:46608"/>
        <dbReference type="Rhea" id="RHEA-COMP:11060"/>
        <dbReference type="Rhea" id="RHEA-COMP:11605"/>
        <dbReference type="ChEBI" id="CHEBI:15378"/>
        <dbReference type="ChEBI" id="CHEBI:30013"/>
        <dbReference type="ChEBI" id="CHEBI:30616"/>
        <dbReference type="ChEBI" id="CHEBI:61977"/>
        <dbReference type="ChEBI" id="CHEBI:456216"/>
        <dbReference type="EC" id="2.7.11.1"/>
    </reaction>
</comment>
<dbReference type="InterPro" id="IPR051824">
    <property type="entry name" value="LRR_Rcpt-Like_S/T_Kinase"/>
</dbReference>
<proteinExistence type="predicted"/>
<dbReference type="PANTHER" id="PTHR48006:SF98">
    <property type="entry name" value="MALECTIN DOMAIN-CONTAINING PROTEIN"/>
    <property type="match status" value="1"/>
</dbReference>
<feature type="chain" id="PRO_5046489321" description="non-specific serine/threonine protein kinase" evidence="14">
    <location>
        <begin position="32"/>
        <end position="661"/>
    </location>
</feature>
<evidence type="ECO:0000256" key="14">
    <source>
        <dbReference type="SAM" id="SignalP"/>
    </source>
</evidence>
<reference evidence="17" key="1">
    <citation type="submission" date="2025-08" db="UniProtKB">
        <authorList>
            <consortium name="RefSeq"/>
        </authorList>
    </citation>
    <scope>IDENTIFICATION</scope>
    <source>
        <tissue evidence="17">Seedling</tissue>
    </source>
</reference>
<keyword evidence="16" id="KW-1185">Reference proteome</keyword>
<evidence type="ECO:0000313" key="17">
    <source>
        <dbReference type="RefSeq" id="XP_015885845.3"/>
    </source>
</evidence>
<dbReference type="InterPro" id="IPR021720">
    <property type="entry name" value="Malectin_dom"/>
</dbReference>
<dbReference type="InterPro" id="IPR032675">
    <property type="entry name" value="LRR_dom_sf"/>
</dbReference>
<keyword evidence="3" id="KW-0418">Kinase</keyword>
<dbReference type="Gene3D" id="3.80.10.10">
    <property type="entry name" value="Ribonuclease Inhibitor"/>
    <property type="match status" value="2"/>
</dbReference>
<evidence type="ECO:0000256" key="11">
    <source>
        <dbReference type="ARBA" id="ARBA00047899"/>
    </source>
</evidence>
<dbReference type="SUPFAM" id="SSF52058">
    <property type="entry name" value="L domain-like"/>
    <property type="match status" value="1"/>
</dbReference>
<dbReference type="GO" id="GO:0016020">
    <property type="term" value="C:membrane"/>
    <property type="evidence" value="ECO:0007669"/>
    <property type="project" value="UniProtKB-SubCell"/>
</dbReference>
<evidence type="ECO:0000256" key="13">
    <source>
        <dbReference type="SAM" id="Phobius"/>
    </source>
</evidence>
<feature type="signal peptide" evidence="14">
    <location>
        <begin position="1"/>
        <end position="31"/>
    </location>
</feature>
<evidence type="ECO:0000256" key="12">
    <source>
        <dbReference type="ARBA" id="ARBA00048679"/>
    </source>
</evidence>
<gene>
    <name evidence="17" type="primary">LOC107421178</name>
</gene>